<accession>A0A8J3I5J5</accession>
<dbReference type="AlphaFoldDB" id="A0A8J3I5J5"/>
<keyword evidence="2" id="KW-1185">Reference proteome</keyword>
<dbReference type="Proteomes" id="UP000612362">
    <property type="component" value="Unassembled WGS sequence"/>
</dbReference>
<proteinExistence type="predicted"/>
<name>A0A8J3I5J5_9CHLR</name>
<gene>
    <name evidence="1" type="ORF">KSX_39320</name>
</gene>
<sequence>MLAEVATLLADRPDAVSDAIWNEAAKKFEEKGLPVTLLMIAPTNLFIRLNAITKEQAGATLELNGLNPGSDNRD</sequence>
<comment type="caution">
    <text evidence="1">The sequence shown here is derived from an EMBL/GenBank/DDBJ whole genome shotgun (WGS) entry which is preliminary data.</text>
</comment>
<dbReference type="EMBL" id="BNJF01000002">
    <property type="protein sequence ID" value="GHO45769.1"/>
    <property type="molecule type" value="Genomic_DNA"/>
</dbReference>
<organism evidence="1 2">
    <name type="scientific">Ktedonospora formicarum</name>
    <dbReference type="NCBI Taxonomy" id="2778364"/>
    <lineage>
        <taxon>Bacteria</taxon>
        <taxon>Bacillati</taxon>
        <taxon>Chloroflexota</taxon>
        <taxon>Ktedonobacteria</taxon>
        <taxon>Ktedonobacterales</taxon>
        <taxon>Ktedonobacteraceae</taxon>
        <taxon>Ktedonospora</taxon>
    </lineage>
</organism>
<reference evidence="1" key="1">
    <citation type="submission" date="2020-10" db="EMBL/GenBank/DDBJ databases">
        <title>Taxonomic study of unclassified bacteria belonging to the class Ktedonobacteria.</title>
        <authorList>
            <person name="Yabe S."/>
            <person name="Wang C.M."/>
            <person name="Zheng Y."/>
            <person name="Sakai Y."/>
            <person name="Cavaletti L."/>
            <person name="Monciardini P."/>
            <person name="Donadio S."/>
        </authorList>
    </citation>
    <scope>NUCLEOTIDE SEQUENCE</scope>
    <source>
        <strain evidence="1">SOSP1-1</strain>
    </source>
</reference>
<protein>
    <submittedName>
        <fullName evidence="1">Uncharacterized protein</fullName>
    </submittedName>
</protein>
<evidence type="ECO:0000313" key="1">
    <source>
        <dbReference type="EMBL" id="GHO45769.1"/>
    </source>
</evidence>
<dbReference type="RefSeq" id="WP_220195196.1">
    <property type="nucleotide sequence ID" value="NZ_BNJF01000002.1"/>
</dbReference>
<evidence type="ECO:0000313" key="2">
    <source>
        <dbReference type="Proteomes" id="UP000612362"/>
    </source>
</evidence>